<keyword evidence="1" id="KW-1133">Transmembrane helix</keyword>
<evidence type="ECO:0000313" key="3">
    <source>
        <dbReference type="Proteomes" id="UP000193144"/>
    </source>
</evidence>
<proteinExistence type="predicted"/>
<keyword evidence="1" id="KW-0472">Membrane</keyword>
<reference evidence="2 3" key="1">
    <citation type="submission" date="2016-07" db="EMBL/GenBank/DDBJ databases">
        <title>Pervasive Adenine N6-methylation of Active Genes in Fungi.</title>
        <authorList>
            <consortium name="DOE Joint Genome Institute"/>
            <person name="Mondo S.J."/>
            <person name="Dannebaum R.O."/>
            <person name="Kuo R.C."/>
            <person name="Labutti K."/>
            <person name="Haridas S."/>
            <person name="Kuo A."/>
            <person name="Salamov A."/>
            <person name="Ahrendt S.R."/>
            <person name="Lipzen A."/>
            <person name="Sullivan W."/>
            <person name="Andreopoulos W.B."/>
            <person name="Clum A."/>
            <person name="Lindquist E."/>
            <person name="Daum C."/>
            <person name="Ramamoorthy G.K."/>
            <person name="Gryganskyi A."/>
            <person name="Culley D."/>
            <person name="Magnuson J.K."/>
            <person name="James T.Y."/>
            <person name="O'Malley M.A."/>
            <person name="Stajich J.E."/>
            <person name="Spatafora J.W."/>
            <person name="Visel A."/>
            <person name="Grigoriev I.V."/>
        </authorList>
    </citation>
    <scope>NUCLEOTIDE SEQUENCE [LARGE SCALE GENOMIC DNA]</scope>
    <source>
        <strain evidence="2 3">CBS 115471</strain>
    </source>
</reference>
<keyword evidence="3" id="KW-1185">Reference proteome</keyword>
<protein>
    <submittedName>
        <fullName evidence="2">Uncharacterized protein</fullName>
    </submittedName>
</protein>
<comment type="caution">
    <text evidence="2">The sequence shown here is derived from an EMBL/GenBank/DDBJ whole genome shotgun (WGS) entry which is preliminary data.</text>
</comment>
<feature type="transmembrane region" description="Helical" evidence="1">
    <location>
        <begin position="56"/>
        <end position="77"/>
    </location>
</feature>
<dbReference type="EMBL" id="MCFA01000014">
    <property type="protein sequence ID" value="ORY17105.1"/>
    <property type="molecule type" value="Genomic_DNA"/>
</dbReference>
<organism evidence="2 3">
    <name type="scientific">Clohesyomyces aquaticus</name>
    <dbReference type="NCBI Taxonomy" id="1231657"/>
    <lineage>
        <taxon>Eukaryota</taxon>
        <taxon>Fungi</taxon>
        <taxon>Dikarya</taxon>
        <taxon>Ascomycota</taxon>
        <taxon>Pezizomycotina</taxon>
        <taxon>Dothideomycetes</taxon>
        <taxon>Pleosporomycetidae</taxon>
        <taxon>Pleosporales</taxon>
        <taxon>Lindgomycetaceae</taxon>
        <taxon>Clohesyomyces</taxon>
    </lineage>
</organism>
<dbReference type="Proteomes" id="UP000193144">
    <property type="component" value="Unassembled WGS sequence"/>
</dbReference>
<keyword evidence="1" id="KW-0812">Transmembrane</keyword>
<dbReference type="AlphaFoldDB" id="A0A1Y2A501"/>
<sequence length="79" mass="8857">MSAEILIPRALSLFPCVLIRFRPLSAAVLIPVARNFCHLPYFSYFNLPARSRDFHILVHSISLVAFSARFLILVALVGS</sequence>
<evidence type="ECO:0000256" key="1">
    <source>
        <dbReference type="SAM" id="Phobius"/>
    </source>
</evidence>
<accession>A0A1Y2A501</accession>
<gene>
    <name evidence="2" type="ORF">BCR34DRAFT_556031</name>
</gene>
<evidence type="ECO:0000313" key="2">
    <source>
        <dbReference type="EMBL" id="ORY17105.1"/>
    </source>
</evidence>
<name>A0A1Y2A501_9PLEO</name>